<evidence type="ECO:0000313" key="3">
    <source>
        <dbReference type="Proteomes" id="UP000230750"/>
    </source>
</evidence>
<dbReference type="OrthoDB" id="93990at2759"/>
<protein>
    <recommendedName>
        <fullName evidence="1">MULE transposase domain-containing protein</fullName>
    </recommendedName>
</protein>
<accession>A0A2G8JMZ9</accession>
<evidence type="ECO:0000313" key="2">
    <source>
        <dbReference type="EMBL" id="PIK37089.1"/>
    </source>
</evidence>
<organism evidence="2 3">
    <name type="scientific">Stichopus japonicus</name>
    <name type="common">Sea cucumber</name>
    <dbReference type="NCBI Taxonomy" id="307972"/>
    <lineage>
        <taxon>Eukaryota</taxon>
        <taxon>Metazoa</taxon>
        <taxon>Echinodermata</taxon>
        <taxon>Eleutherozoa</taxon>
        <taxon>Echinozoa</taxon>
        <taxon>Holothuroidea</taxon>
        <taxon>Aspidochirotacea</taxon>
        <taxon>Aspidochirotida</taxon>
        <taxon>Stichopodidae</taxon>
        <taxon>Apostichopus</taxon>
    </lineage>
</organism>
<gene>
    <name evidence="2" type="ORF">BSL78_26080</name>
</gene>
<comment type="caution">
    <text evidence="2">The sequence shown here is derived from an EMBL/GenBank/DDBJ whole genome shotgun (WGS) entry which is preliminary data.</text>
</comment>
<dbReference type="PANTHER" id="PTHR47160">
    <property type="entry name" value="PUTATIVE-RELATED"/>
    <property type="match status" value="1"/>
</dbReference>
<proteinExistence type="predicted"/>
<dbReference type="PANTHER" id="PTHR47160:SF10">
    <property type="entry name" value="MULE TRANSPOSASE DOMAIN-CONTAINING PROTEIN"/>
    <property type="match status" value="1"/>
</dbReference>
<dbReference type="Proteomes" id="UP000230750">
    <property type="component" value="Unassembled WGS sequence"/>
</dbReference>
<evidence type="ECO:0000259" key="1">
    <source>
        <dbReference type="Pfam" id="PF10551"/>
    </source>
</evidence>
<feature type="domain" description="MULE transposase" evidence="1">
    <location>
        <begin position="198"/>
        <end position="289"/>
    </location>
</feature>
<dbReference type="EMBL" id="MRZV01001561">
    <property type="protein sequence ID" value="PIK37089.1"/>
    <property type="molecule type" value="Genomic_DNA"/>
</dbReference>
<dbReference type="STRING" id="307972.A0A2G8JMZ9"/>
<name>A0A2G8JMZ9_STIJA</name>
<dbReference type="InterPro" id="IPR018289">
    <property type="entry name" value="MULE_transposase_dom"/>
</dbReference>
<keyword evidence="3" id="KW-1185">Reference proteome</keyword>
<reference evidence="2 3" key="1">
    <citation type="journal article" date="2017" name="PLoS Biol.">
        <title>The sea cucumber genome provides insights into morphological evolution and visceral regeneration.</title>
        <authorList>
            <person name="Zhang X."/>
            <person name="Sun L."/>
            <person name="Yuan J."/>
            <person name="Sun Y."/>
            <person name="Gao Y."/>
            <person name="Zhang L."/>
            <person name="Li S."/>
            <person name="Dai H."/>
            <person name="Hamel J.F."/>
            <person name="Liu C."/>
            <person name="Yu Y."/>
            <person name="Liu S."/>
            <person name="Lin W."/>
            <person name="Guo K."/>
            <person name="Jin S."/>
            <person name="Xu P."/>
            <person name="Storey K.B."/>
            <person name="Huan P."/>
            <person name="Zhang T."/>
            <person name="Zhou Y."/>
            <person name="Zhang J."/>
            <person name="Lin C."/>
            <person name="Li X."/>
            <person name="Xing L."/>
            <person name="Huo D."/>
            <person name="Sun M."/>
            <person name="Wang L."/>
            <person name="Mercier A."/>
            <person name="Li F."/>
            <person name="Yang H."/>
            <person name="Xiang J."/>
        </authorList>
    </citation>
    <scope>NUCLEOTIDE SEQUENCE [LARGE SCALE GENOMIC DNA]</scope>
    <source>
        <strain evidence="2">Shaxun</strain>
        <tissue evidence="2">Muscle</tissue>
    </source>
</reference>
<dbReference type="Pfam" id="PF10551">
    <property type="entry name" value="MULE"/>
    <property type="match status" value="1"/>
</dbReference>
<dbReference type="AlphaFoldDB" id="A0A2G8JMZ9"/>
<sequence>MSFEFDPQKFIKSQGRSQDLQSCMHDYLSGAPPSVGAERTRKFLVLQTPQMAGNGPSRVFILVPWPLANLRHLNFYVEKGHIFNLRKSGGGTCPLCPPGSAALDRTRNVVARGIADLSPQACAQLPSIDVMSRDVRRQRQTNDPPVPAPDDKLFDIPDEFRSTNDGRLFLRYDNGRDDRILLFATQRSMDFLSTCHHWFMDGTFKSSPPQFAQIYTVHRLRRGRNIPTAYALLPNRREETYVELLRQVQQLTLVAPTSVLTDFEVGAMNAIKTVYPAANVQGCFFHLCQSIHRRVQ</sequence>